<dbReference type="EMBL" id="JAEPRA010000014">
    <property type="protein sequence ID" value="KAG2176076.1"/>
    <property type="molecule type" value="Genomic_DNA"/>
</dbReference>
<comment type="caution">
    <text evidence="3">The sequence shown here is derived from an EMBL/GenBank/DDBJ whole genome shotgun (WGS) entry which is preliminary data.</text>
</comment>
<gene>
    <name evidence="3" type="ORF">INT44_000555</name>
</gene>
<feature type="transmembrane region" description="Helical" evidence="2">
    <location>
        <begin position="115"/>
        <end position="137"/>
    </location>
</feature>
<evidence type="ECO:0000256" key="1">
    <source>
        <dbReference type="SAM" id="MobiDB-lite"/>
    </source>
</evidence>
<name>A0A8H7U8K1_9FUNG</name>
<feature type="compositionally biased region" description="Polar residues" evidence="1">
    <location>
        <begin position="419"/>
        <end position="435"/>
    </location>
</feature>
<feature type="compositionally biased region" description="Polar residues" evidence="1">
    <location>
        <begin position="347"/>
        <end position="385"/>
    </location>
</feature>
<proteinExistence type="predicted"/>
<dbReference type="AlphaFoldDB" id="A0A8H7U8K1"/>
<feature type="transmembrane region" description="Helical" evidence="2">
    <location>
        <begin position="267"/>
        <end position="289"/>
    </location>
</feature>
<feature type="region of interest" description="Disordered" evidence="1">
    <location>
        <begin position="317"/>
        <end position="435"/>
    </location>
</feature>
<dbReference type="Proteomes" id="UP000612746">
    <property type="component" value="Unassembled WGS sequence"/>
</dbReference>
<evidence type="ECO:0008006" key="5">
    <source>
        <dbReference type="Google" id="ProtNLM"/>
    </source>
</evidence>
<keyword evidence="2" id="KW-0472">Membrane</keyword>
<feature type="transmembrane region" description="Helical" evidence="2">
    <location>
        <begin position="183"/>
        <end position="204"/>
    </location>
</feature>
<sequence length="463" mass="51309">MASVSLAQIDPLTRLSPYASSKGKTTDIDSYPVVPTSTDWSTLIVRIVTQYFLWWLPDLFLMVLWQKKPVNLWLRHSMRKVFFNWRPGAVFVQSCQPAEATEAYRIIVGEDKLPGLFPMLFTLATDGWTLANGGLSVYTQWVTSDSNVSGWNGMFRFYNPIVPSIVSFISIIATLCKTSNKVRIYLIIAALIIWPAIFLPIYILHDSSQMYIVEIVVLILQLNPLLIVKLELLSMVLIGLDRVFILPVIATSNIKITGFPFPALNNWAFGGPMLILGIVTLLFAEAGMLTSALEIMKYLNTLQGNVVARFTSKKEDRGPNVLPMHQASDEVVESISNSSSRKKDPSTIPTTPQPFSQRHSGVQSSVPQAVNQPPRTHQSDLQITSLPAPINPNIELQSRSPPPAYTSTTSSPRAEVRSPVQNIPSPHPTDSTAPNTQLDIAQIYHLITGRNTDGAQVDGSTRR</sequence>
<evidence type="ECO:0000313" key="4">
    <source>
        <dbReference type="Proteomes" id="UP000612746"/>
    </source>
</evidence>
<feature type="transmembrane region" description="Helical" evidence="2">
    <location>
        <begin position="43"/>
        <end position="65"/>
    </location>
</feature>
<evidence type="ECO:0000313" key="3">
    <source>
        <dbReference type="EMBL" id="KAG2176076.1"/>
    </source>
</evidence>
<protein>
    <recommendedName>
        <fullName evidence="5">Transmembrane protein</fullName>
    </recommendedName>
</protein>
<feature type="transmembrane region" description="Helical" evidence="2">
    <location>
        <begin position="157"/>
        <end position="176"/>
    </location>
</feature>
<keyword evidence="2" id="KW-0812">Transmembrane</keyword>
<accession>A0A8H7U8K1</accession>
<reference evidence="3" key="1">
    <citation type="submission" date="2020-12" db="EMBL/GenBank/DDBJ databases">
        <title>Metabolic potential, ecology and presence of endohyphal bacteria is reflected in genomic diversity of Mucoromycotina.</title>
        <authorList>
            <person name="Muszewska A."/>
            <person name="Okrasinska A."/>
            <person name="Steczkiewicz K."/>
            <person name="Drgas O."/>
            <person name="Orlowska M."/>
            <person name="Perlinska-Lenart U."/>
            <person name="Aleksandrzak-Piekarczyk T."/>
            <person name="Szatraj K."/>
            <person name="Zielenkiewicz U."/>
            <person name="Pilsyk S."/>
            <person name="Malc E."/>
            <person name="Mieczkowski P."/>
            <person name="Kruszewska J.S."/>
            <person name="Biernat P."/>
            <person name="Pawlowska J."/>
        </authorList>
    </citation>
    <scope>NUCLEOTIDE SEQUENCE</scope>
    <source>
        <strain evidence="3">WA0000051536</strain>
    </source>
</reference>
<evidence type="ECO:0000256" key="2">
    <source>
        <dbReference type="SAM" id="Phobius"/>
    </source>
</evidence>
<organism evidence="3 4">
    <name type="scientific">Umbelopsis vinacea</name>
    <dbReference type="NCBI Taxonomy" id="44442"/>
    <lineage>
        <taxon>Eukaryota</taxon>
        <taxon>Fungi</taxon>
        <taxon>Fungi incertae sedis</taxon>
        <taxon>Mucoromycota</taxon>
        <taxon>Mucoromycotina</taxon>
        <taxon>Umbelopsidomycetes</taxon>
        <taxon>Umbelopsidales</taxon>
        <taxon>Umbelopsidaceae</taxon>
        <taxon>Umbelopsis</taxon>
    </lineage>
</organism>
<dbReference type="OrthoDB" id="10321148at2759"/>
<keyword evidence="4" id="KW-1185">Reference proteome</keyword>
<keyword evidence="2" id="KW-1133">Transmembrane helix</keyword>